<dbReference type="PANTHER" id="PTHR30562">
    <property type="entry name" value="UVRC/OXIDOREDUCTASE"/>
    <property type="match status" value="1"/>
</dbReference>
<evidence type="ECO:0000256" key="1">
    <source>
        <dbReference type="ARBA" id="ARBA00012417"/>
    </source>
</evidence>
<dbReference type="InterPro" id="IPR036397">
    <property type="entry name" value="RNaseH_sf"/>
</dbReference>
<dbReference type="PANTHER" id="PTHR30562:SF10">
    <property type="entry name" value="EXCINUCLEASE CHO"/>
    <property type="match status" value="1"/>
</dbReference>
<dbReference type="Pfam" id="PF01541">
    <property type="entry name" value="GIY-YIG"/>
    <property type="match status" value="1"/>
</dbReference>
<keyword evidence="14" id="KW-1185">Reference proteome</keyword>
<keyword evidence="7" id="KW-0742">SOS response</keyword>
<evidence type="ECO:0000256" key="9">
    <source>
        <dbReference type="ARBA" id="ARBA00042138"/>
    </source>
</evidence>
<keyword evidence="3" id="KW-0228">DNA excision</keyword>
<evidence type="ECO:0000313" key="14">
    <source>
        <dbReference type="Proteomes" id="UP001501353"/>
    </source>
</evidence>
<gene>
    <name evidence="13" type="ORF">GCM10022212_29800</name>
</gene>
<dbReference type="SUPFAM" id="SSF53098">
    <property type="entry name" value="Ribonuclease H-like"/>
    <property type="match status" value="1"/>
</dbReference>
<evidence type="ECO:0000256" key="6">
    <source>
        <dbReference type="ARBA" id="ARBA00023204"/>
    </source>
</evidence>
<dbReference type="InterPro" id="IPR047296">
    <property type="entry name" value="GIY-YIG_UvrC_Cho"/>
</dbReference>
<evidence type="ECO:0000256" key="3">
    <source>
        <dbReference type="ARBA" id="ARBA00022769"/>
    </source>
</evidence>
<dbReference type="InterPro" id="IPR006054">
    <property type="entry name" value="DnaQ"/>
</dbReference>
<keyword evidence="2" id="KW-0227">DNA damage</keyword>
<dbReference type="InterPro" id="IPR013520">
    <property type="entry name" value="Ribonucl_H"/>
</dbReference>
<evidence type="ECO:0000259" key="12">
    <source>
        <dbReference type="PROSITE" id="PS50164"/>
    </source>
</evidence>
<evidence type="ECO:0000256" key="7">
    <source>
        <dbReference type="ARBA" id="ARBA00023236"/>
    </source>
</evidence>
<dbReference type="SMART" id="SM00465">
    <property type="entry name" value="GIYc"/>
    <property type="match status" value="1"/>
</dbReference>
<reference evidence="14" key="1">
    <citation type="journal article" date="2019" name="Int. J. Syst. Evol. Microbiol.">
        <title>The Global Catalogue of Microorganisms (GCM) 10K type strain sequencing project: providing services to taxonomists for standard genome sequencing and annotation.</title>
        <authorList>
            <consortium name="The Broad Institute Genomics Platform"/>
            <consortium name="The Broad Institute Genome Sequencing Center for Infectious Disease"/>
            <person name="Wu L."/>
            <person name="Ma J."/>
        </authorList>
    </citation>
    <scope>NUCLEOTIDE SEQUENCE [LARGE SCALE GENOMIC DNA]</scope>
    <source>
        <strain evidence="14">JCM 16673</strain>
    </source>
</reference>
<dbReference type="Gene3D" id="3.30.420.10">
    <property type="entry name" value="Ribonuclease H-like superfamily/Ribonuclease H"/>
    <property type="match status" value="1"/>
</dbReference>
<evidence type="ECO:0000256" key="4">
    <source>
        <dbReference type="ARBA" id="ARBA00022801"/>
    </source>
</evidence>
<dbReference type="InterPro" id="IPR035901">
    <property type="entry name" value="GIY-YIG_endonuc_sf"/>
</dbReference>
<feature type="domain" description="GIY-YIG" evidence="12">
    <location>
        <begin position="204"/>
        <end position="282"/>
    </location>
</feature>
<evidence type="ECO:0000256" key="2">
    <source>
        <dbReference type="ARBA" id="ARBA00022763"/>
    </source>
</evidence>
<organism evidence="13 14">
    <name type="scientific">Actimicrobium antarcticum</name>
    <dbReference type="NCBI Taxonomy" id="1051899"/>
    <lineage>
        <taxon>Bacteria</taxon>
        <taxon>Pseudomonadati</taxon>
        <taxon>Pseudomonadota</taxon>
        <taxon>Betaproteobacteria</taxon>
        <taxon>Burkholderiales</taxon>
        <taxon>Oxalobacteraceae</taxon>
        <taxon>Actimicrobium</taxon>
    </lineage>
</organism>
<accession>A0ABP7TQ29</accession>
<dbReference type="CDD" id="cd10434">
    <property type="entry name" value="GIY-YIG_UvrC_Cho"/>
    <property type="match status" value="1"/>
</dbReference>
<dbReference type="CDD" id="cd06127">
    <property type="entry name" value="DEDDh"/>
    <property type="match status" value="1"/>
</dbReference>
<keyword evidence="4" id="KW-0378">Hydrolase</keyword>
<proteinExistence type="predicted"/>
<keyword evidence="6" id="KW-0234">DNA repair</keyword>
<dbReference type="NCBIfam" id="TIGR00573">
    <property type="entry name" value="dnaq"/>
    <property type="match status" value="1"/>
</dbReference>
<dbReference type="RefSeq" id="WP_344764340.1">
    <property type="nucleotide sequence ID" value="NZ_BAAAZE010000012.1"/>
</dbReference>
<comment type="catalytic activity">
    <reaction evidence="11">
        <text>DNA(n) + a 2'-deoxyribonucleoside 5'-triphosphate = DNA(n+1) + diphosphate</text>
        <dbReference type="Rhea" id="RHEA:22508"/>
        <dbReference type="Rhea" id="RHEA-COMP:17339"/>
        <dbReference type="Rhea" id="RHEA-COMP:17340"/>
        <dbReference type="ChEBI" id="CHEBI:33019"/>
        <dbReference type="ChEBI" id="CHEBI:61560"/>
        <dbReference type="ChEBI" id="CHEBI:173112"/>
        <dbReference type="EC" id="2.7.7.7"/>
    </reaction>
</comment>
<dbReference type="Pfam" id="PF00929">
    <property type="entry name" value="RNase_T"/>
    <property type="match status" value="1"/>
</dbReference>
<dbReference type="SMART" id="SM00479">
    <property type="entry name" value="EXOIII"/>
    <property type="match status" value="1"/>
</dbReference>
<dbReference type="InterPro" id="IPR012337">
    <property type="entry name" value="RNaseH-like_sf"/>
</dbReference>
<dbReference type="SUPFAM" id="SSF82771">
    <property type="entry name" value="GIY-YIG endonuclease"/>
    <property type="match status" value="1"/>
</dbReference>
<dbReference type="Proteomes" id="UP001501353">
    <property type="component" value="Unassembled WGS sequence"/>
</dbReference>
<dbReference type="InterPro" id="IPR050066">
    <property type="entry name" value="UvrABC_protein_C"/>
</dbReference>
<evidence type="ECO:0000256" key="10">
    <source>
        <dbReference type="ARBA" id="ARBA00042732"/>
    </source>
</evidence>
<evidence type="ECO:0000313" key="13">
    <source>
        <dbReference type="EMBL" id="GAA4029639.1"/>
    </source>
</evidence>
<evidence type="ECO:0000256" key="11">
    <source>
        <dbReference type="ARBA" id="ARBA00049244"/>
    </source>
</evidence>
<dbReference type="Gene3D" id="3.40.1440.10">
    <property type="entry name" value="GIY-YIG endonuclease"/>
    <property type="match status" value="1"/>
</dbReference>
<sequence>MAYDPARPRLAFVDLETTGATATIDRITEVGIVEVDEDGTVREWSSLVNPQRQIPEFIEGLTGISNAMVATAPGFGELAAEIFQRLEGRVFLAHNARFDHGFLRNEFKRVGIDFRPTVLCTVKLSRKLYPEFARHNLDTLAERHQLHVTERHRALGDAQLIWQFWQTIHATLPHERIQAVVKELIARPSLPSYLDASLLDDLPSTHGVYLFFDDSQLPLYVGKANNLRRRVLSHFSGDHASPKEMQLSQQIRRVEWIETAGELGALLREAALIKKLSPAHNRQLRRNDQSCAWRLVQQGDEWQIALVNTADLFFGDEPDLFGPFATIRKATTALKALATEHQLCHALLGLEKVAVGKPCFGSQVAQCKGVCIGRESAASHTARFRLALEGMRMKAWPYAGPIGLREGDAMHIISNWSYLGTVDSEVAAWEMIEQGQPSFDRDVYHILHKKLGTMPGRIHKFF</sequence>
<dbReference type="EMBL" id="BAAAZE010000012">
    <property type="protein sequence ID" value="GAA4029639.1"/>
    <property type="molecule type" value="Genomic_DNA"/>
</dbReference>
<keyword evidence="5" id="KW-0267">Excision nuclease</keyword>
<dbReference type="PROSITE" id="PS50164">
    <property type="entry name" value="GIY_YIG"/>
    <property type="match status" value="1"/>
</dbReference>
<protein>
    <recommendedName>
        <fullName evidence="8">Excinuclease cho</fullName>
        <ecNumber evidence="1">2.7.7.7</ecNumber>
    </recommendedName>
    <alternativeName>
        <fullName evidence="10">Endonuclease cho</fullName>
    </alternativeName>
    <alternativeName>
        <fullName evidence="9">UvrC homolog protein</fullName>
    </alternativeName>
</protein>
<evidence type="ECO:0000256" key="8">
    <source>
        <dbReference type="ARBA" id="ARBA00040756"/>
    </source>
</evidence>
<comment type="caution">
    <text evidence="13">The sequence shown here is derived from an EMBL/GenBank/DDBJ whole genome shotgun (WGS) entry which is preliminary data.</text>
</comment>
<evidence type="ECO:0000256" key="5">
    <source>
        <dbReference type="ARBA" id="ARBA00022881"/>
    </source>
</evidence>
<dbReference type="EC" id="2.7.7.7" evidence="1"/>
<name>A0ABP7TQ29_9BURK</name>
<dbReference type="InterPro" id="IPR000305">
    <property type="entry name" value="GIY-YIG_endonuc"/>
</dbReference>